<dbReference type="Gene3D" id="1.10.10.10">
    <property type="entry name" value="Winged helix-like DNA-binding domain superfamily/Winged helix DNA-binding domain"/>
    <property type="match status" value="1"/>
</dbReference>
<reference evidence="5 6" key="1">
    <citation type="submission" date="2020-07" db="EMBL/GenBank/DDBJ databases">
        <title>Sequencing the genomes of 1000 actinobacteria strains.</title>
        <authorList>
            <person name="Klenk H.-P."/>
        </authorList>
    </citation>
    <scope>NUCLEOTIDE SEQUENCE [LARGE SCALE GENOMIC DNA]</scope>
    <source>
        <strain evidence="5 6">DSM 44749</strain>
    </source>
</reference>
<keyword evidence="6" id="KW-1185">Reference proteome</keyword>
<dbReference type="SUPFAM" id="SSF46785">
    <property type="entry name" value="Winged helix' DNA-binding domain"/>
    <property type="match status" value="1"/>
</dbReference>
<dbReference type="EMBL" id="JACCCZ010000001">
    <property type="protein sequence ID" value="NYG02580.1"/>
    <property type="molecule type" value="Genomic_DNA"/>
</dbReference>
<dbReference type="RefSeq" id="WP_179761364.1">
    <property type="nucleotide sequence ID" value="NZ_BAAAJZ010000003.1"/>
</dbReference>
<dbReference type="AlphaFoldDB" id="A0A852W2G6"/>
<keyword evidence="4" id="KW-0804">Transcription</keyword>
<dbReference type="GeneID" id="98052616"/>
<proteinExistence type="inferred from homology"/>
<dbReference type="Gene3D" id="6.10.140.850">
    <property type="match status" value="1"/>
</dbReference>
<dbReference type="Proteomes" id="UP000549695">
    <property type="component" value="Unassembled WGS sequence"/>
</dbReference>
<evidence type="ECO:0000256" key="1">
    <source>
        <dbReference type="ARBA" id="ARBA00011046"/>
    </source>
</evidence>
<organism evidence="5 6">
    <name type="scientific">Pseudonocardia alni</name>
    <name type="common">Amycolata alni</name>
    <dbReference type="NCBI Taxonomy" id="33907"/>
    <lineage>
        <taxon>Bacteria</taxon>
        <taxon>Bacillati</taxon>
        <taxon>Actinomycetota</taxon>
        <taxon>Actinomycetes</taxon>
        <taxon>Pseudonocardiales</taxon>
        <taxon>Pseudonocardiaceae</taxon>
        <taxon>Pseudonocardia</taxon>
    </lineage>
</organism>
<evidence type="ECO:0000256" key="2">
    <source>
        <dbReference type="ARBA" id="ARBA00023015"/>
    </source>
</evidence>
<dbReference type="InterPro" id="IPR005650">
    <property type="entry name" value="BlaI_family"/>
</dbReference>
<sequence length="120" mass="13321">MAGLGELESRVMAALWDAGGPRTVRAVHTTLAAERPLAYTTVMTVLDNLHGKGWVRRERAGRAWVYTPARAREEAGAEMLRDMLDSLGDPRGVLLHFARGMDEGESEFLRRALSRERDGT</sequence>
<evidence type="ECO:0000313" key="5">
    <source>
        <dbReference type="EMBL" id="NYG02580.1"/>
    </source>
</evidence>
<name>A0A852W2G6_PSEA5</name>
<dbReference type="Pfam" id="PF03965">
    <property type="entry name" value="Penicillinase_R"/>
    <property type="match status" value="1"/>
</dbReference>
<dbReference type="GO" id="GO:0003677">
    <property type="term" value="F:DNA binding"/>
    <property type="evidence" value="ECO:0007669"/>
    <property type="project" value="UniProtKB-KW"/>
</dbReference>
<dbReference type="InterPro" id="IPR036388">
    <property type="entry name" value="WH-like_DNA-bd_sf"/>
</dbReference>
<evidence type="ECO:0000313" key="6">
    <source>
        <dbReference type="Proteomes" id="UP000549695"/>
    </source>
</evidence>
<comment type="caution">
    <text evidence="5">The sequence shown here is derived from an EMBL/GenBank/DDBJ whole genome shotgun (WGS) entry which is preliminary data.</text>
</comment>
<gene>
    <name evidence="5" type="ORF">HDA37_002865</name>
</gene>
<accession>A0A852W2G6</accession>
<protein>
    <submittedName>
        <fullName evidence="5">Transcriptional regulator</fullName>
    </submittedName>
</protein>
<comment type="similarity">
    <text evidence="1">Belongs to the BlaI transcriptional regulatory family.</text>
</comment>
<evidence type="ECO:0000256" key="4">
    <source>
        <dbReference type="ARBA" id="ARBA00023163"/>
    </source>
</evidence>
<dbReference type="GO" id="GO:0045892">
    <property type="term" value="P:negative regulation of DNA-templated transcription"/>
    <property type="evidence" value="ECO:0007669"/>
    <property type="project" value="InterPro"/>
</dbReference>
<dbReference type="InterPro" id="IPR036390">
    <property type="entry name" value="WH_DNA-bd_sf"/>
</dbReference>
<keyword evidence="2" id="KW-0805">Transcription regulation</keyword>
<evidence type="ECO:0000256" key="3">
    <source>
        <dbReference type="ARBA" id="ARBA00023125"/>
    </source>
</evidence>
<keyword evidence="3" id="KW-0238">DNA-binding</keyword>